<feature type="chain" id="PRO_5006386671" description="GDT1 family protein" evidence="7">
    <location>
        <begin position="43"/>
        <end position="324"/>
    </location>
</feature>
<dbReference type="PANTHER" id="PTHR12608">
    <property type="entry name" value="TRANSMEMBRANE PROTEIN HTP-1 RELATED"/>
    <property type="match status" value="1"/>
</dbReference>
<comment type="subcellular location">
    <subcellularLocation>
        <location evidence="1 6">Membrane</location>
        <topology evidence="1 6">Multi-pass membrane protein</topology>
    </subcellularLocation>
</comment>
<evidence type="ECO:0000256" key="3">
    <source>
        <dbReference type="ARBA" id="ARBA00022692"/>
    </source>
</evidence>
<dbReference type="GO" id="GO:0015085">
    <property type="term" value="F:calcium ion transmembrane transporter activity"/>
    <property type="evidence" value="ECO:0007669"/>
    <property type="project" value="TreeGrafter"/>
</dbReference>
<proteinExistence type="inferred from homology"/>
<feature type="transmembrane region" description="Helical" evidence="6">
    <location>
        <begin position="229"/>
        <end position="247"/>
    </location>
</feature>
<feature type="transmembrane region" description="Helical" evidence="6">
    <location>
        <begin position="300"/>
        <end position="318"/>
    </location>
</feature>
<sequence>MSQNQSYFWQTTRHNVYLKRSAKWHMAMALMVVLTFSTICAAESNPDGDENAAIIADIQQNVEQQSIVKLPTESDGIQEKQVEPTRDTKKKGTFIDAFTASISVILLTELGDKTFFIAAIMAMRHPRLIVFGGAIAALALMTVLSCVFGLAANFIPKIYTYYISTALFLLFGLKMLYDAYKMKPTDAQEELEEVQSDLRKREDELDRDVNTALVHDPESGRRSKVQRRGATYFTMRIFAQAFTMTFLAEWGDRSQLTTIILAASKDVYGVIVGGILGHCICTGLAVIGGRLVASKISVRTVTIVGGIVFIGFAIYAVAMPPDDL</sequence>
<dbReference type="GO" id="GO:0005384">
    <property type="term" value="F:manganese ion transmembrane transporter activity"/>
    <property type="evidence" value="ECO:0007669"/>
    <property type="project" value="TreeGrafter"/>
</dbReference>
<evidence type="ECO:0000256" key="1">
    <source>
        <dbReference type="ARBA" id="ARBA00004141"/>
    </source>
</evidence>
<evidence type="ECO:0000256" key="7">
    <source>
        <dbReference type="SAM" id="SignalP"/>
    </source>
</evidence>
<keyword evidence="5 6" id="KW-0472">Membrane</keyword>
<evidence type="ECO:0000256" key="6">
    <source>
        <dbReference type="RuleBase" id="RU365102"/>
    </source>
</evidence>
<dbReference type="PROSITE" id="PS01214">
    <property type="entry name" value="UPF0016"/>
    <property type="match status" value="1"/>
</dbReference>
<evidence type="ECO:0000256" key="2">
    <source>
        <dbReference type="ARBA" id="ARBA00009190"/>
    </source>
</evidence>
<dbReference type="InterPro" id="IPR001727">
    <property type="entry name" value="GDT1-like"/>
</dbReference>
<feature type="transmembrane region" description="Helical" evidence="6">
    <location>
        <begin position="267"/>
        <end position="288"/>
    </location>
</feature>
<dbReference type="GO" id="GO:0005794">
    <property type="term" value="C:Golgi apparatus"/>
    <property type="evidence" value="ECO:0007669"/>
    <property type="project" value="TreeGrafter"/>
</dbReference>
<evidence type="ECO:0000256" key="4">
    <source>
        <dbReference type="ARBA" id="ARBA00022989"/>
    </source>
</evidence>
<evidence type="ECO:0000313" key="9">
    <source>
        <dbReference type="Proteomes" id="UP000008792"/>
    </source>
</evidence>
<evidence type="ECO:0000313" key="8">
    <source>
        <dbReference type="EMBL" id="KRF78943.1"/>
    </source>
</evidence>
<dbReference type="PANTHER" id="PTHR12608:SF1">
    <property type="entry name" value="TRANSMEMBRANE PROTEIN 165"/>
    <property type="match status" value="1"/>
</dbReference>
<dbReference type="Pfam" id="PF01169">
    <property type="entry name" value="GDT1"/>
    <property type="match status" value="2"/>
</dbReference>
<comment type="similarity">
    <text evidence="2 6">Belongs to the GDT1 family.</text>
</comment>
<feature type="signal peptide" evidence="7">
    <location>
        <begin position="1"/>
        <end position="42"/>
    </location>
</feature>
<dbReference type="GO" id="GO:0032468">
    <property type="term" value="P:Golgi calcium ion homeostasis"/>
    <property type="evidence" value="ECO:0007669"/>
    <property type="project" value="TreeGrafter"/>
</dbReference>
<dbReference type="OrthoDB" id="442680at2759"/>
<feature type="transmembrane region" description="Helical" evidence="6">
    <location>
        <begin position="158"/>
        <end position="177"/>
    </location>
</feature>
<dbReference type="InterPro" id="IPR049555">
    <property type="entry name" value="GDT1-like_CS"/>
</dbReference>
<protein>
    <recommendedName>
        <fullName evidence="6">GDT1 family protein</fullName>
    </recommendedName>
</protein>
<accession>A0A0Q9WCL1</accession>
<dbReference type="AlphaFoldDB" id="A0A0Q9WCL1"/>
<keyword evidence="4 6" id="KW-1133">Transmembrane helix</keyword>
<dbReference type="GO" id="GO:0032472">
    <property type="term" value="P:Golgi calcium ion transport"/>
    <property type="evidence" value="ECO:0007669"/>
    <property type="project" value="TreeGrafter"/>
</dbReference>
<keyword evidence="7" id="KW-0732">Signal</keyword>
<keyword evidence="9" id="KW-1185">Reference proteome</keyword>
<gene>
    <name evidence="8" type="primary">Dvir\GJ10960</name>
    <name evidence="8" type="ORF">Dvir_GJ10960</name>
</gene>
<dbReference type="GO" id="GO:0016020">
    <property type="term" value="C:membrane"/>
    <property type="evidence" value="ECO:0007669"/>
    <property type="project" value="UniProtKB-SubCell"/>
</dbReference>
<organism evidence="8 9">
    <name type="scientific">Drosophila virilis</name>
    <name type="common">Fruit fly</name>
    <dbReference type="NCBI Taxonomy" id="7244"/>
    <lineage>
        <taxon>Eukaryota</taxon>
        <taxon>Metazoa</taxon>
        <taxon>Ecdysozoa</taxon>
        <taxon>Arthropoda</taxon>
        <taxon>Hexapoda</taxon>
        <taxon>Insecta</taxon>
        <taxon>Pterygota</taxon>
        <taxon>Neoptera</taxon>
        <taxon>Endopterygota</taxon>
        <taxon>Diptera</taxon>
        <taxon>Brachycera</taxon>
        <taxon>Muscomorpha</taxon>
        <taxon>Ephydroidea</taxon>
        <taxon>Drosophilidae</taxon>
        <taxon>Drosophila</taxon>
    </lineage>
</organism>
<dbReference type="EMBL" id="CH940652">
    <property type="protein sequence ID" value="KRF78943.1"/>
    <property type="molecule type" value="Genomic_DNA"/>
</dbReference>
<keyword evidence="3 6" id="KW-0812">Transmembrane</keyword>
<dbReference type="Proteomes" id="UP000008792">
    <property type="component" value="Unassembled WGS sequence"/>
</dbReference>
<reference evidence="8 9" key="1">
    <citation type="journal article" date="2007" name="Nature">
        <title>Evolution of genes and genomes on the Drosophila phylogeny.</title>
        <authorList>
            <consortium name="Drosophila 12 Genomes Consortium"/>
            <person name="Clark A.G."/>
            <person name="Eisen M.B."/>
            <person name="Smith D.R."/>
            <person name="Bergman C.M."/>
            <person name="Oliver B."/>
            <person name="Markow T.A."/>
            <person name="Kaufman T.C."/>
            <person name="Kellis M."/>
            <person name="Gelbart W."/>
            <person name="Iyer V.N."/>
            <person name="Pollard D.A."/>
            <person name="Sackton T.B."/>
            <person name="Larracuente A.M."/>
            <person name="Singh N.D."/>
            <person name="Abad J.P."/>
            <person name="Abt D.N."/>
            <person name="Adryan B."/>
            <person name="Aguade M."/>
            <person name="Akashi H."/>
            <person name="Anderson W.W."/>
            <person name="Aquadro C.F."/>
            <person name="Ardell D.H."/>
            <person name="Arguello R."/>
            <person name="Artieri C.G."/>
            <person name="Barbash D.A."/>
            <person name="Barker D."/>
            <person name="Barsanti P."/>
            <person name="Batterham P."/>
            <person name="Batzoglou S."/>
            <person name="Begun D."/>
            <person name="Bhutkar A."/>
            <person name="Blanco E."/>
            <person name="Bosak S.A."/>
            <person name="Bradley R.K."/>
            <person name="Brand A.D."/>
            <person name="Brent M.R."/>
            <person name="Brooks A.N."/>
            <person name="Brown R.H."/>
            <person name="Butlin R.K."/>
            <person name="Caggese C."/>
            <person name="Calvi B.R."/>
            <person name="Bernardo de Carvalho A."/>
            <person name="Caspi A."/>
            <person name="Castrezana S."/>
            <person name="Celniker S.E."/>
            <person name="Chang J.L."/>
            <person name="Chapple C."/>
            <person name="Chatterji S."/>
            <person name="Chinwalla A."/>
            <person name="Civetta A."/>
            <person name="Clifton S.W."/>
            <person name="Comeron J.M."/>
            <person name="Costello J.C."/>
            <person name="Coyne J.A."/>
            <person name="Daub J."/>
            <person name="David R.G."/>
            <person name="Delcher A.L."/>
            <person name="Delehaunty K."/>
            <person name="Do C.B."/>
            <person name="Ebling H."/>
            <person name="Edwards K."/>
            <person name="Eickbush T."/>
            <person name="Evans J.D."/>
            <person name="Filipski A."/>
            <person name="Findeiss S."/>
            <person name="Freyhult E."/>
            <person name="Fulton L."/>
            <person name="Fulton R."/>
            <person name="Garcia A.C."/>
            <person name="Gardiner A."/>
            <person name="Garfield D.A."/>
            <person name="Garvin B.E."/>
            <person name="Gibson G."/>
            <person name="Gilbert D."/>
            <person name="Gnerre S."/>
            <person name="Godfrey J."/>
            <person name="Good R."/>
            <person name="Gotea V."/>
            <person name="Gravely B."/>
            <person name="Greenberg A.J."/>
            <person name="Griffiths-Jones S."/>
            <person name="Gross S."/>
            <person name="Guigo R."/>
            <person name="Gustafson E.A."/>
            <person name="Haerty W."/>
            <person name="Hahn M.W."/>
            <person name="Halligan D.L."/>
            <person name="Halpern A.L."/>
            <person name="Halter G.M."/>
            <person name="Han M.V."/>
            <person name="Heger A."/>
            <person name="Hillier L."/>
            <person name="Hinrichs A.S."/>
            <person name="Holmes I."/>
            <person name="Hoskins R.A."/>
            <person name="Hubisz M.J."/>
            <person name="Hultmark D."/>
            <person name="Huntley M.A."/>
            <person name="Jaffe D.B."/>
            <person name="Jagadeeshan S."/>
            <person name="Jeck W.R."/>
            <person name="Johnson J."/>
            <person name="Jones C.D."/>
            <person name="Jordan W.C."/>
            <person name="Karpen G.H."/>
            <person name="Kataoka E."/>
            <person name="Keightley P.D."/>
            <person name="Kheradpour P."/>
            <person name="Kirkness E.F."/>
            <person name="Koerich L.B."/>
            <person name="Kristiansen K."/>
            <person name="Kudrna D."/>
            <person name="Kulathinal R.J."/>
            <person name="Kumar S."/>
            <person name="Kwok R."/>
            <person name="Lander E."/>
            <person name="Langley C.H."/>
            <person name="Lapoint R."/>
            <person name="Lazzaro B.P."/>
            <person name="Lee S.J."/>
            <person name="Levesque L."/>
            <person name="Li R."/>
            <person name="Lin C.F."/>
            <person name="Lin M.F."/>
            <person name="Lindblad-Toh K."/>
            <person name="Llopart A."/>
            <person name="Long M."/>
            <person name="Low L."/>
            <person name="Lozovsky E."/>
            <person name="Lu J."/>
            <person name="Luo M."/>
            <person name="Machado C.A."/>
            <person name="Makalowski W."/>
            <person name="Marzo M."/>
            <person name="Matsuda M."/>
            <person name="Matzkin L."/>
            <person name="McAllister B."/>
            <person name="McBride C.S."/>
            <person name="McKernan B."/>
            <person name="McKernan K."/>
            <person name="Mendez-Lago M."/>
            <person name="Minx P."/>
            <person name="Mollenhauer M.U."/>
            <person name="Montooth K."/>
            <person name="Mount S.M."/>
            <person name="Mu X."/>
            <person name="Myers E."/>
            <person name="Negre B."/>
            <person name="Newfeld S."/>
            <person name="Nielsen R."/>
            <person name="Noor M.A."/>
            <person name="O'Grady P."/>
            <person name="Pachter L."/>
            <person name="Papaceit M."/>
            <person name="Parisi M.J."/>
            <person name="Parisi M."/>
            <person name="Parts L."/>
            <person name="Pedersen J.S."/>
            <person name="Pesole G."/>
            <person name="Phillippy A.M."/>
            <person name="Ponting C.P."/>
            <person name="Pop M."/>
            <person name="Porcelli D."/>
            <person name="Powell J.R."/>
            <person name="Prohaska S."/>
            <person name="Pruitt K."/>
            <person name="Puig M."/>
            <person name="Quesneville H."/>
            <person name="Ram K.R."/>
            <person name="Rand D."/>
            <person name="Rasmussen M.D."/>
            <person name="Reed L.K."/>
            <person name="Reenan R."/>
            <person name="Reily A."/>
            <person name="Remington K.A."/>
            <person name="Rieger T.T."/>
            <person name="Ritchie M.G."/>
            <person name="Robin C."/>
            <person name="Rogers Y.H."/>
            <person name="Rohde C."/>
            <person name="Rozas J."/>
            <person name="Rubenfield M.J."/>
            <person name="Ruiz A."/>
            <person name="Russo S."/>
            <person name="Salzberg S.L."/>
            <person name="Sanchez-Gracia A."/>
            <person name="Saranga D.J."/>
            <person name="Sato H."/>
            <person name="Schaeffer S.W."/>
            <person name="Schatz M.C."/>
            <person name="Schlenke T."/>
            <person name="Schwartz R."/>
            <person name="Segarra C."/>
            <person name="Singh R.S."/>
            <person name="Sirot L."/>
            <person name="Sirota M."/>
            <person name="Sisneros N.B."/>
            <person name="Smith C.D."/>
            <person name="Smith T.F."/>
            <person name="Spieth J."/>
            <person name="Stage D.E."/>
            <person name="Stark A."/>
            <person name="Stephan W."/>
            <person name="Strausberg R.L."/>
            <person name="Strempel S."/>
            <person name="Sturgill D."/>
            <person name="Sutton G."/>
            <person name="Sutton G.G."/>
            <person name="Tao W."/>
            <person name="Teichmann S."/>
            <person name="Tobari Y.N."/>
            <person name="Tomimura Y."/>
            <person name="Tsolas J.M."/>
            <person name="Valente V.L."/>
            <person name="Venter E."/>
            <person name="Venter J.C."/>
            <person name="Vicario S."/>
            <person name="Vieira F.G."/>
            <person name="Vilella A.J."/>
            <person name="Villasante A."/>
            <person name="Walenz B."/>
            <person name="Wang J."/>
            <person name="Wasserman M."/>
            <person name="Watts T."/>
            <person name="Wilson D."/>
            <person name="Wilson R.K."/>
            <person name="Wing R.A."/>
            <person name="Wolfner M.F."/>
            <person name="Wong A."/>
            <person name="Wong G.K."/>
            <person name="Wu C.I."/>
            <person name="Wu G."/>
            <person name="Yamamoto D."/>
            <person name="Yang H.P."/>
            <person name="Yang S.P."/>
            <person name="Yorke J.A."/>
            <person name="Yoshida K."/>
            <person name="Zdobnov E."/>
            <person name="Zhang P."/>
            <person name="Zhang Y."/>
            <person name="Zimin A.V."/>
            <person name="Baldwin J."/>
            <person name="Abdouelleil A."/>
            <person name="Abdulkadir J."/>
            <person name="Abebe A."/>
            <person name="Abera B."/>
            <person name="Abreu J."/>
            <person name="Acer S.C."/>
            <person name="Aftuck L."/>
            <person name="Alexander A."/>
            <person name="An P."/>
            <person name="Anderson E."/>
            <person name="Anderson S."/>
            <person name="Arachi H."/>
            <person name="Azer M."/>
            <person name="Bachantsang P."/>
            <person name="Barry A."/>
            <person name="Bayul T."/>
            <person name="Berlin A."/>
            <person name="Bessette D."/>
            <person name="Bloom T."/>
            <person name="Blye J."/>
            <person name="Boguslavskiy L."/>
            <person name="Bonnet C."/>
            <person name="Boukhgalter B."/>
            <person name="Bourzgui I."/>
            <person name="Brown A."/>
            <person name="Cahill P."/>
            <person name="Channer S."/>
            <person name="Cheshatsang Y."/>
            <person name="Chuda L."/>
            <person name="Citroen M."/>
            <person name="Collymore A."/>
            <person name="Cooke P."/>
            <person name="Costello M."/>
            <person name="D'Aco K."/>
            <person name="Daza R."/>
            <person name="De Haan G."/>
            <person name="DeGray S."/>
            <person name="DeMaso C."/>
            <person name="Dhargay N."/>
            <person name="Dooley K."/>
            <person name="Dooley E."/>
            <person name="Doricent M."/>
            <person name="Dorje P."/>
            <person name="Dorjee K."/>
            <person name="Dupes A."/>
            <person name="Elong R."/>
            <person name="Falk J."/>
            <person name="Farina A."/>
            <person name="Faro S."/>
            <person name="Ferguson D."/>
            <person name="Fisher S."/>
            <person name="Foley C.D."/>
            <person name="Franke A."/>
            <person name="Friedrich D."/>
            <person name="Gadbois L."/>
            <person name="Gearin G."/>
            <person name="Gearin C.R."/>
            <person name="Giannoukos G."/>
            <person name="Goode T."/>
            <person name="Graham J."/>
            <person name="Grandbois E."/>
            <person name="Grewal S."/>
            <person name="Gyaltsen K."/>
            <person name="Hafez N."/>
            <person name="Hagos B."/>
            <person name="Hall J."/>
            <person name="Henson C."/>
            <person name="Hollinger A."/>
            <person name="Honan T."/>
            <person name="Huard M.D."/>
            <person name="Hughes L."/>
            <person name="Hurhula B."/>
            <person name="Husby M.E."/>
            <person name="Kamat A."/>
            <person name="Kanga B."/>
            <person name="Kashin S."/>
            <person name="Khazanovich D."/>
            <person name="Kisner P."/>
            <person name="Lance K."/>
            <person name="Lara M."/>
            <person name="Lee W."/>
            <person name="Lennon N."/>
            <person name="Letendre F."/>
            <person name="LeVine R."/>
            <person name="Lipovsky A."/>
            <person name="Liu X."/>
            <person name="Liu J."/>
            <person name="Liu S."/>
            <person name="Lokyitsang T."/>
            <person name="Lokyitsang Y."/>
            <person name="Lubonja R."/>
            <person name="Lui A."/>
            <person name="MacDonald P."/>
            <person name="Magnisalis V."/>
            <person name="Maru K."/>
            <person name="Matthews C."/>
            <person name="McCusker W."/>
            <person name="McDonough S."/>
            <person name="Mehta T."/>
            <person name="Meldrim J."/>
            <person name="Meneus L."/>
            <person name="Mihai O."/>
            <person name="Mihalev A."/>
            <person name="Mihova T."/>
            <person name="Mittelman R."/>
            <person name="Mlenga V."/>
            <person name="Montmayeur A."/>
            <person name="Mulrain L."/>
            <person name="Navidi A."/>
            <person name="Naylor J."/>
            <person name="Negash T."/>
            <person name="Nguyen T."/>
            <person name="Nguyen N."/>
            <person name="Nicol R."/>
            <person name="Norbu C."/>
            <person name="Norbu N."/>
            <person name="Novod N."/>
            <person name="O'Neill B."/>
            <person name="Osman S."/>
            <person name="Markiewicz E."/>
            <person name="Oyono O.L."/>
            <person name="Patti C."/>
            <person name="Phunkhang P."/>
            <person name="Pierre F."/>
            <person name="Priest M."/>
            <person name="Raghuraman S."/>
            <person name="Rege F."/>
            <person name="Reyes R."/>
            <person name="Rise C."/>
            <person name="Rogov P."/>
            <person name="Ross K."/>
            <person name="Ryan E."/>
            <person name="Settipalli S."/>
            <person name="Shea T."/>
            <person name="Sherpa N."/>
            <person name="Shi L."/>
            <person name="Shih D."/>
            <person name="Sparrow T."/>
            <person name="Spaulding J."/>
            <person name="Stalker J."/>
            <person name="Stange-Thomann N."/>
            <person name="Stavropoulos S."/>
            <person name="Stone C."/>
            <person name="Strader C."/>
            <person name="Tesfaye S."/>
            <person name="Thomson T."/>
            <person name="Thoulutsang Y."/>
            <person name="Thoulutsang D."/>
            <person name="Topham K."/>
            <person name="Topping I."/>
            <person name="Tsamla T."/>
            <person name="Vassiliev H."/>
            <person name="Vo A."/>
            <person name="Wangchuk T."/>
            <person name="Wangdi T."/>
            <person name="Weiand M."/>
            <person name="Wilkinson J."/>
            <person name="Wilson A."/>
            <person name="Yadav S."/>
            <person name="Young G."/>
            <person name="Yu Q."/>
            <person name="Zembek L."/>
            <person name="Zhong D."/>
            <person name="Zimmer A."/>
            <person name="Zwirko Z."/>
            <person name="Jaffe D.B."/>
            <person name="Alvarez P."/>
            <person name="Brockman W."/>
            <person name="Butler J."/>
            <person name="Chin C."/>
            <person name="Gnerre S."/>
            <person name="Grabherr M."/>
            <person name="Kleber M."/>
            <person name="Mauceli E."/>
            <person name="MacCallum I."/>
        </authorList>
    </citation>
    <scope>NUCLEOTIDE SEQUENCE [LARGE SCALE GENOMIC DNA]</scope>
    <source>
        <strain evidence="9">Tucson 15010-1051.87</strain>
    </source>
</reference>
<evidence type="ECO:0000256" key="5">
    <source>
        <dbReference type="ARBA" id="ARBA00023136"/>
    </source>
</evidence>
<feature type="transmembrane region" description="Helical" evidence="6">
    <location>
        <begin position="128"/>
        <end position="152"/>
    </location>
</feature>
<name>A0A0Q9WCL1_DROVI</name>